<dbReference type="EMBL" id="LT629740">
    <property type="protein sequence ID" value="SDT61866.1"/>
    <property type="molecule type" value="Genomic_DNA"/>
</dbReference>
<reference evidence="1 2" key="1">
    <citation type="submission" date="2016-10" db="EMBL/GenBank/DDBJ databases">
        <authorList>
            <person name="de Groot N.N."/>
        </authorList>
    </citation>
    <scope>NUCLEOTIDE SEQUENCE [LARGE SCALE GENOMIC DNA]</scope>
    <source>
        <strain evidence="1 2">MP1X4</strain>
    </source>
</reference>
<gene>
    <name evidence="1" type="ORF">SAMN05216490_4366</name>
</gene>
<proteinExistence type="predicted"/>
<evidence type="ECO:0008006" key="3">
    <source>
        <dbReference type="Google" id="ProtNLM"/>
    </source>
</evidence>
<keyword evidence="2" id="KW-1185">Reference proteome</keyword>
<evidence type="ECO:0000313" key="2">
    <source>
        <dbReference type="Proteomes" id="UP000199679"/>
    </source>
</evidence>
<dbReference type="OrthoDB" id="759716at2"/>
<dbReference type="RefSeq" id="WP_091378092.1">
    <property type="nucleotide sequence ID" value="NZ_LT629740.1"/>
</dbReference>
<dbReference type="Proteomes" id="UP000199679">
    <property type="component" value="Chromosome I"/>
</dbReference>
<name>A0A1H2BVU0_MUCMA</name>
<evidence type="ECO:0000313" key="1">
    <source>
        <dbReference type="EMBL" id="SDT61866.1"/>
    </source>
</evidence>
<accession>A0A1H2BVU0</accession>
<sequence>MNPKTSPNNIQESFDRTLKHTNFQDITIDISEITIDSLLKDGILKDIPIVGTLIHLAKLGANVRDLLFLKKVISFMNGLRNIPPTERDKMINKINDSKEYKVKVGEKLLYIIDTCSDYENSENASHLFKAFLEEKITYDEFLRSANIIERITSYDLKWFLKNTREYMGVDEVNSLISSGLFDLHYEQIDVSVEDQDDYESSNRYKTHINGGETGVTISRVGKIILEVFGK</sequence>
<dbReference type="STRING" id="652787.SAMN05216490_4366"/>
<dbReference type="AlphaFoldDB" id="A0A1H2BVU0"/>
<protein>
    <recommendedName>
        <fullName evidence="3">DUF4393 domain-containing protein</fullName>
    </recommendedName>
</protein>
<organism evidence="1 2">
    <name type="scientific">Mucilaginibacter mallensis</name>
    <dbReference type="NCBI Taxonomy" id="652787"/>
    <lineage>
        <taxon>Bacteria</taxon>
        <taxon>Pseudomonadati</taxon>
        <taxon>Bacteroidota</taxon>
        <taxon>Sphingobacteriia</taxon>
        <taxon>Sphingobacteriales</taxon>
        <taxon>Sphingobacteriaceae</taxon>
        <taxon>Mucilaginibacter</taxon>
    </lineage>
</organism>